<dbReference type="PANTHER" id="PTHR42756">
    <property type="entry name" value="TRANSCRIPTIONAL REGULATOR, MARR"/>
    <property type="match status" value="1"/>
</dbReference>
<evidence type="ECO:0000313" key="6">
    <source>
        <dbReference type="Proteomes" id="UP000183794"/>
    </source>
</evidence>
<dbReference type="SUPFAM" id="SSF46785">
    <property type="entry name" value="Winged helix' DNA-binding domain"/>
    <property type="match status" value="1"/>
</dbReference>
<dbReference type="EMBL" id="FPLD01000151">
    <property type="protein sequence ID" value="SGZ19626.1"/>
    <property type="molecule type" value="Genomic_DNA"/>
</dbReference>
<name>A0A1L0CDS6_9GAMM</name>
<evidence type="ECO:0000256" key="2">
    <source>
        <dbReference type="ARBA" id="ARBA00023125"/>
    </source>
</evidence>
<gene>
    <name evidence="5" type="ORF">NVI5450_4782</name>
</gene>
<evidence type="ECO:0000256" key="1">
    <source>
        <dbReference type="ARBA" id="ARBA00023015"/>
    </source>
</evidence>
<dbReference type="InterPro" id="IPR000835">
    <property type="entry name" value="HTH_MarR-typ"/>
</dbReference>
<dbReference type="AlphaFoldDB" id="A0A1L0CDS6"/>
<evidence type="ECO:0000259" key="4">
    <source>
        <dbReference type="PROSITE" id="PS50995"/>
    </source>
</evidence>
<dbReference type="InterPro" id="IPR036390">
    <property type="entry name" value="WH_DNA-bd_sf"/>
</dbReference>
<reference evidence="5 6" key="1">
    <citation type="submission" date="2016-11" db="EMBL/GenBank/DDBJ databases">
        <authorList>
            <person name="Jaros S."/>
            <person name="Januszkiewicz K."/>
            <person name="Wedrychowicz H."/>
        </authorList>
    </citation>
    <scope>NUCLEOTIDE SEQUENCE [LARGE SCALE GENOMIC DNA]</scope>
    <source>
        <strain evidence="5">NVI 5450</strain>
    </source>
</reference>
<dbReference type="InterPro" id="IPR036388">
    <property type="entry name" value="WH-like_DNA-bd_sf"/>
</dbReference>
<dbReference type="Pfam" id="PF01047">
    <property type="entry name" value="MarR"/>
    <property type="match status" value="1"/>
</dbReference>
<dbReference type="Gene3D" id="1.10.10.10">
    <property type="entry name" value="Winged helix-like DNA-binding domain superfamily/Winged helix DNA-binding domain"/>
    <property type="match status" value="1"/>
</dbReference>
<proteinExistence type="predicted"/>
<evidence type="ECO:0000256" key="3">
    <source>
        <dbReference type="ARBA" id="ARBA00023163"/>
    </source>
</evidence>
<dbReference type="SMART" id="SM00347">
    <property type="entry name" value="HTH_MARR"/>
    <property type="match status" value="1"/>
</dbReference>
<keyword evidence="3" id="KW-0804">Transcription</keyword>
<accession>A0A1L0CDS6</accession>
<feature type="domain" description="HTH marR-type" evidence="4">
    <location>
        <begin position="1"/>
        <end position="121"/>
    </location>
</feature>
<protein>
    <submittedName>
        <fullName evidence="5">MarR family transcriptional regulatory protein</fullName>
    </submittedName>
</protein>
<dbReference type="GO" id="GO:0003700">
    <property type="term" value="F:DNA-binding transcription factor activity"/>
    <property type="evidence" value="ECO:0007669"/>
    <property type="project" value="InterPro"/>
</dbReference>
<evidence type="ECO:0000313" key="5">
    <source>
        <dbReference type="EMBL" id="SGZ19626.1"/>
    </source>
</evidence>
<dbReference type="PANTHER" id="PTHR42756:SF1">
    <property type="entry name" value="TRANSCRIPTIONAL REPRESSOR OF EMRAB OPERON"/>
    <property type="match status" value="1"/>
</dbReference>
<dbReference type="GO" id="GO:0003677">
    <property type="term" value="F:DNA binding"/>
    <property type="evidence" value="ECO:0007669"/>
    <property type="project" value="UniProtKB-KW"/>
</dbReference>
<sequence length="154" mass="17082">MASNKIEKEISELGGRSLSHETALVVIHNHPNETIDVLSKILDLTHSGAVRLINTLESEGFVQRHKSAKDARSVVLSITSAGSTRVQSILSSREKITFKLLDNFDEIQKQDFLNLLEIAMGNLTNEKIKALQICKLCNEGVCRKQGCPVEKSIR</sequence>
<organism evidence="5 6">
    <name type="scientific">Moritella viscosa</name>
    <dbReference type="NCBI Taxonomy" id="80854"/>
    <lineage>
        <taxon>Bacteria</taxon>
        <taxon>Pseudomonadati</taxon>
        <taxon>Pseudomonadota</taxon>
        <taxon>Gammaproteobacteria</taxon>
        <taxon>Alteromonadales</taxon>
        <taxon>Moritellaceae</taxon>
        <taxon>Moritella</taxon>
    </lineage>
</organism>
<keyword evidence="2" id="KW-0238">DNA-binding</keyword>
<keyword evidence="1" id="KW-0805">Transcription regulation</keyword>
<dbReference type="Proteomes" id="UP000183794">
    <property type="component" value="Unassembled WGS sequence"/>
</dbReference>
<dbReference type="PROSITE" id="PS50995">
    <property type="entry name" value="HTH_MARR_2"/>
    <property type="match status" value="1"/>
</dbReference>